<dbReference type="Proteomes" id="UP001589896">
    <property type="component" value="Unassembled WGS sequence"/>
</dbReference>
<accession>A0ABV6RMK0</accession>
<keyword evidence="1" id="KW-0732">Signal</keyword>
<dbReference type="PROSITE" id="PS51257">
    <property type="entry name" value="PROKAR_LIPOPROTEIN"/>
    <property type="match status" value="1"/>
</dbReference>
<evidence type="ECO:0000256" key="1">
    <source>
        <dbReference type="SAM" id="SignalP"/>
    </source>
</evidence>
<dbReference type="RefSeq" id="WP_386666304.1">
    <property type="nucleotide sequence ID" value="NZ_JBHLTG010000001.1"/>
</dbReference>
<name>A0ABV6RMK0_9GAMM</name>
<evidence type="ECO:0000313" key="3">
    <source>
        <dbReference type="Proteomes" id="UP001589896"/>
    </source>
</evidence>
<feature type="chain" id="PRO_5046948769" description="Dicarboxylate transport domain-containing protein" evidence="1">
    <location>
        <begin position="29"/>
        <end position="678"/>
    </location>
</feature>
<feature type="signal peptide" evidence="1">
    <location>
        <begin position="1"/>
        <end position="28"/>
    </location>
</feature>
<evidence type="ECO:0008006" key="4">
    <source>
        <dbReference type="Google" id="ProtNLM"/>
    </source>
</evidence>
<reference evidence="2 3" key="1">
    <citation type="submission" date="2024-09" db="EMBL/GenBank/DDBJ databases">
        <authorList>
            <person name="Sun Q."/>
            <person name="Mori K."/>
        </authorList>
    </citation>
    <scope>NUCLEOTIDE SEQUENCE [LARGE SCALE GENOMIC DNA]</scope>
    <source>
        <strain evidence="2 3">KCTC 23076</strain>
    </source>
</reference>
<keyword evidence="3" id="KW-1185">Reference proteome</keyword>
<sequence>MSLPMVRLPTWSLLVLACALLSALPGNGDARTATARIERVSTPVATLRKVRVRLEWEDGASQGELRIQAGTLDAPDLGYRFRDLDWQCPLTRAADRWQCKGVLRSGASAPFGFSLTLDDAKTNAVLTRGAARIGLDREAQSPDITRIDLARVPVAWTQALVAQAWADARLTGGTLDASLAIRAPAGGRLQIEGPVKLQAAGVDTPDGAIAAENLGARLHVDARFGEVDEVNLDGQLLGGELLFGRTYVSLGERRVPLHMRAVQRDAGGWQLPAFSWDDPGVLKAAGSATLGSEQDVEVLDLTVDSPSLQALGEHYLSGWLGAAGLGELQLRGAASAQLGTNGNGLQRATLSLEHAGADDPRGRFRFDDLHGDLQFSAGAPVASDLRWAGGALYGIEFGAARLPWRSADGVLQLREDLVIPLLDGTARFEGLQLRPASGESRFDVKFGLALDGLDVRQLAKVMGWPEFGGELSGRIPQAHYREDRLTLDGGLAMQLFDGRIDVSSLSMERPFGTAPTLTADLALDDLDLQALTGVFGFGSITGRLDGRVAGLRLVDWQPVAFDARLQTDPKRGVRQRISQRAVQDLSSVGDASLMSSLQSQVIGLFDDFGYSRIAIGCRLVDEVCTMDGLGSADRGFIIVQGAGLPRLTVVGFNRRVDWPLLVERLAAAGSGDVRPVVD</sequence>
<comment type="caution">
    <text evidence="2">The sequence shown here is derived from an EMBL/GenBank/DDBJ whole genome shotgun (WGS) entry which is preliminary data.</text>
</comment>
<organism evidence="2 3">
    <name type="scientific">Lysobacter korlensis</name>
    <dbReference type="NCBI Taxonomy" id="553636"/>
    <lineage>
        <taxon>Bacteria</taxon>
        <taxon>Pseudomonadati</taxon>
        <taxon>Pseudomonadota</taxon>
        <taxon>Gammaproteobacteria</taxon>
        <taxon>Lysobacterales</taxon>
        <taxon>Lysobacteraceae</taxon>
        <taxon>Lysobacter</taxon>
    </lineage>
</organism>
<protein>
    <recommendedName>
        <fullName evidence="4">Dicarboxylate transport domain-containing protein</fullName>
    </recommendedName>
</protein>
<proteinExistence type="predicted"/>
<dbReference type="EMBL" id="JBHLTG010000001">
    <property type="protein sequence ID" value="MFC0677592.1"/>
    <property type="molecule type" value="Genomic_DNA"/>
</dbReference>
<evidence type="ECO:0000313" key="2">
    <source>
        <dbReference type="EMBL" id="MFC0677592.1"/>
    </source>
</evidence>
<gene>
    <name evidence="2" type="ORF">ACFFGH_07010</name>
</gene>